<name>A0A8H7SCJ6_9FUNG</name>
<dbReference type="NCBIfam" id="TIGR01484">
    <property type="entry name" value="HAD-SF-IIB"/>
    <property type="match status" value="1"/>
</dbReference>
<comment type="caution">
    <text evidence="1">The sequence shown here is derived from an EMBL/GenBank/DDBJ whole genome shotgun (WGS) entry which is preliminary data.</text>
</comment>
<evidence type="ECO:0008006" key="3">
    <source>
        <dbReference type="Google" id="ProtNLM"/>
    </source>
</evidence>
<dbReference type="Proteomes" id="UP000646827">
    <property type="component" value="Unassembled WGS sequence"/>
</dbReference>
<reference evidence="1 2" key="1">
    <citation type="submission" date="2020-12" db="EMBL/GenBank/DDBJ databases">
        <title>Metabolic potential, ecology and presence of endohyphal bacteria is reflected in genomic diversity of Mucoromycotina.</title>
        <authorList>
            <person name="Muszewska A."/>
            <person name="Okrasinska A."/>
            <person name="Steczkiewicz K."/>
            <person name="Drgas O."/>
            <person name="Orlowska M."/>
            <person name="Perlinska-Lenart U."/>
            <person name="Aleksandrzak-Piekarczyk T."/>
            <person name="Szatraj K."/>
            <person name="Zielenkiewicz U."/>
            <person name="Pilsyk S."/>
            <person name="Malc E."/>
            <person name="Mieczkowski P."/>
            <person name="Kruszewska J.S."/>
            <person name="Biernat P."/>
            <person name="Pawlowska J."/>
        </authorList>
    </citation>
    <scope>NUCLEOTIDE SEQUENCE [LARGE SCALE GENOMIC DNA]</scope>
    <source>
        <strain evidence="1 2">CBS 142.35</strain>
    </source>
</reference>
<proteinExistence type="predicted"/>
<dbReference type="PANTHER" id="PTHR10000">
    <property type="entry name" value="PHOSPHOSERINE PHOSPHATASE"/>
    <property type="match status" value="1"/>
</dbReference>
<dbReference type="InterPro" id="IPR023214">
    <property type="entry name" value="HAD_sf"/>
</dbReference>
<dbReference type="Gene3D" id="3.30.1240.10">
    <property type="match status" value="1"/>
</dbReference>
<dbReference type="GO" id="GO:0005829">
    <property type="term" value="C:cytosol"/>
    <property type="evidence" value="ECO:0007669"/>
    <property type="project" value="TreeGrafter"/>
</dbReference>
<dbReference type="Gene3D" id="3.40.50.1000">
    <property type="entry name" value="HAD superfamily/HAD-like"/>
    <property type="match status" value="1"/>
</dbReference>
<dbReference type="CDD" id="cd07516">
    <property type="entry name" value="HAD_Pase"/>
    <property type="match status" value="1"/>
</dbReference>
<dbReference type="InterPro" id="IPR036412">
    <property type="entry name" value="HAD-like_sf"/>
</dbReference>
<dbReference type="PANTHER" id="PTHR10000:SF8">
    <property type="entry name" value="HAD SUPERFAMILY HYDROLASE-LIKE, TYPE 3"/>
    <property type="match status" value="1"/>
</dbReference>
<dbReference type="AlphaFoldDB" id="A0A8H7SCJ6"/>
<dbReference type="Pfam" id="PF08282">
    <property type="entry name" value="Hydrolase_3"/>
    <property type="match status" value="1"/>
</dbReference>
<evidence type="ECO:0000313" key="2">
    <source>
        <dbReference type="Proteomes" id="UP000646827"/>
    </source>
</evidence>
<gene>
    <name evidence="1" type="ORF">INT45_011415</name>
</gene>
<dbReference type="GO" id="GO:0000287">
    <property type="term" value="F:magnesium ion binding"/>
    <property type="evidence" value="ECO:0007669"/>
    <property type="project" value="TreeGrafter"/>
</dbReference>
<keyword evidence="2" id="KW-1185">Reference proteome</keyword>
<protein>
    <recommendedName>
        <fullName evidence="3">Haloacid dehalogenase-like hydrolase</fullName>
    </recommendedName>
</protein>
<dbReference type="GO" id="GO:0016791">
    <property type="term" value="F:phosphatase activity"/>
    <property type="evidence" value="ECO:0007669"/>
    <property type="project" value="TreeGrafter"/>
</dbReference>
<dbReference type="InterPro" id="IPR006379">
    <property type="entry name" value="HAD-SF_hydro_IIB"/>
</dbReference>
<organism evidence="1 2">
    <name type="scientific">Circinella minor</name>
    <dbReference type="NCBI Taxonomy" id="1195481"/>
    <lineage>
        <taxon>Eukaryota</taxon>
        <taxon>Fungi</taxon>
        <taxon>Fungi incertae sedis</taxon>
        <taxon>Mucoromycota</taxon>
        <taxon>Mucoromycotina</taxon>
        <taxon>Mucoromycetes</taxon>
        <taxon>Mucorales</taxon>
        <taxon>Lichtheimiaceae</taxon>
        <taxon>Circinella</taxon>
    </lineage>
</organism>
<dbReference type="SUPFAM" id="SSF56784">
    <property type="entry name" value="HAD-like"/>
    <property type="match status" value="1"/>
</dbReference>
<sequence>MSPTTINPPADLSKIRLVASDLDGTLIVGSFNGGNLSQRTIAVLHALEKKGIRIVFASGRPTRTMIHAVEQAGLSNLMVVCCNGAQIVDSQTKAIVKKFSISSDHVREISTKVKAAFGDEAYIGAECGAQFKCEQGYADIRRPSMNHAHKIIDDPRRDFFQTQEDTVEKIIIVHKTWPADKLYEYLLGNVFPEKSWLDVIYPTYSSKYFVEISAAGVSKATALQHLCEKLDVSKEEVIAFGDMPNDIEMIKFAEHVPPSHFNSMMLTGVGVAMGNAHEDVKALANMVTGDNIDDGVAVVLEKLVAQL</sequence>
<dbReference type="OrthoDB" id="27226at2759"/>
<dbReference type="EMBL" id="JAEPRB010000024">
    <property type="protein sequence ID" value="KAG2225747.1"/>
    <property type="molecule type" value="Genomic_DNA"/>
</dbReference>
<accession>A0A8H7SCJ6</accession>
<evidence type="ECO:0000313" key="1">
    <source>
        <dbReference type="EMBL" id="KAG2225747.1"/>
    </source>
</evidence>